<dbReference type="InterPro" id="IPR041588">
    <property type="entry name" value="Integrase_H2C2"/>
</dbReference>
<dbReference type="Gene3D" id="1.10.340.70">
    <property type="match status" value="1"/>
</dbReference>
<dbReference type="SUPFAM" id="SSF53098">
    <property type="entry name" value="Ribonuclease H-like"/>
    <property type="match status" value="1"/>
</dbReference>
<dbReference type="RefSeq" id="XP_062701958.1">
    <property type="nucleotide sequence ID" value="XM_062845974.1"/>
</dbReference>
<dbReference type="Pfam" id="PF17921">
    <property type="entry name" value="Integrase_H2C2"/>
    <property type="match status" value="1"/>
</dbReference>
<dbReference type="GeneID" id="134285371"/>
<dbReference type="PANTHER" id="PTHR37984:SF11">
    <property type="entry name" value="INTEGRASE CATALYTIC DOMAIN-CONTAINING PROTEIN"/>
    <property type="match status" value="1"/>
</dbReference>
<protein>
    <recommendedName>
        <fullName evidence="1">RNA-directed DNA polymerase</fullName>
        <ecNumber evidence="1">2.7.7.49</ecNumber>
    </recommendedName>
</protein>
<proteinExistence type="predicted"/>
<evidence type="ECO:0000259" key="2">
    <source>
        <dbReference type="PROSITE" id="PS50994"/>
    </source>
</evidence>
<organism evidence="3 4">
    <name type="scientific">Aedes albopictus</name>
    <name type="common">Asian tiger mosquito</name>
    <name type="synonym">Stegomyia albopicta</name>
    <dbReference type="NCBI Taxonomy" id="7160"/>
    <lineage>
        <taxon>Eukaryota</taxon>
        <taxon>Metazoa</taxon>
        <taxon>Ecdysozoa</taxon>
        <taxon>Arthropoda</taxon>
        <taxon>Hexapoda</taxon>
        <taxon>Insecta</taxon>
        <taxon>Pterygota</taxon>
        <taxon>Neoptera</taxon>
        <taxon>Endopterygota</taxon>
        <taxon>Diptera</taxon>
        <taxon>Nematocera</taxon>
        <taxon>Culicoidea</taxon>
        <taxon>Culicidae</taxon>
        <taxon>Culicinae</taxon>
        <taxon>Aedini</taxon>
        <taxon>Aedes</taxon>
        <taxon>Stegomyia</taxon>
    </lineage>
</organism>
<dbReference type="EnsemblMetazoa" id="AALFPA23_011623.R16508">
    <property type="protein sequence ID" value="AALFPA23_011623.P16508"/>
    <property type="gene ID" value="AALFPA23_011623"/>
</dbReference>
<dbReference type="PANTHER" id="PTHR37984">
    <property type="entry name" value="PROTEIN CBG26694"/>
    <property type="match status" value="1"/>
</dbReference>
<evidence type="ECO:0000313" key="4">
    <source>
        <dbReference type="Proteomes" id="UP000069940"/>
    </source>
</evidence>
<dbReference type="Pfam" id="PF00665">
    <property type="entry name" value="rve"/>
    <property type="match status" value="1"/>
</dbReference>
<name>A0ABM1YRY7_AEDAL</name>
<dbReference type="InterPro" id="IPR050951">
    <property type="entry name" value="Retrovirus_Pol_polyprotein"/>
</dbReference>
<dbReference type="InterPro" id="IPR012337">
    <property type="entry name" value="RNaseH-like_sf"/>
</dbReference>
<accession>A0ABM1YRY7</accession>
<reference evidence="4" key="1">
    <citation type="journal article" date="2015" name="Proc. Natl. Acad. Sci. U.S.A.">
        <title>Genome sequence of the Asian Tiger mosquito, Aedes albopictus, reveals insights into its biology, genetics, and evolution.</title>
        <authorList>
            <person name="Chen X.G."/>
            <person name="Jiang X."/>
            <person name="Gu J."/>
            <person name="Xu M."/>
            <person name="Wu Y."/>
            <person name="Deng Y."/>
            <person name="Zhang C."/>
            <person name="Bonizzoni M."/>
            <person name="Dermauw W."/>
            <person name="Vontas J."/>
            <person name="Armbruster P."/>
            <person name="Huang X."/>
            <person name="Yang Y."/>
            <person name="Zhang H."/>
            <person name="He W."/>
            <person name="Peng H."/>
            <person name="Liu Y."/>
            <person name="Wu K."/>
            <person name="Chen J."/>
            <person name="Lirakis M."/>
            <person name="Topalis P."/>
            <person name="Van Leeuwen T."/>
            <person name="Hall A.B."/>
            <person name="Jiang X."/>
            <person name="Thorpe C."/>
            <person name="Mueller R.L."/>
            <person name="Sun C."/>
            <person name="Waterhouse R.M."/>
            <person name="Yan G."/>
            <person name="Tu Z.J."/>
            <person name="Fang X."/>
            <person name="James A.A."/>
        </authorList>
    </citation>
    <scope>NUCLEOTIDE SEQUENCE [LARGE SCALE GENOMIC DNA]</scope>
    <source>
        <strain evidence="4">Foshan</strain>
    </source>
</reference>
<evidence type="ECO:0000256" key="1">
    <source>
        <dbReference type="ARBA" id="ARBA00012493"/>
    </source>
</evidence>
<sequence>MKDQRIVIPRSLQNQVLKLAHDPHLGMSSMKRRLRLKVWWTRMDQMVEDFVHSCSECILVSEPNTAPITRSIMPDGPWKKIAIDYTEVVSGQHLLVVTDYFSRYVETILIQSMTAKNTVMKLREVFARFGYPHQIVCDNGQPFSSEEFSLFCKSNGINLNHTVPYAPFQNGLVERQNRTLLKTIRISVSMGRDWKTDLLDYLHAYRSTPHAVTNYTPSELMFGWNIRDRIPGTTRNVDIEKAIDNDKLAKEKGRKYADTKRRATSCNIDVGDLVLVKNVIRKNKLTPTFNTQEHEVIKREGTRLHLKNLETGVLSNRHVNHAKKTACRNPLKTQGSISEDKSNFGIPYLDSFQNNNNGTYIHNNVFIFTDEGKNEDALSVTPKRVNEESFPENRRQKRRPAYLADYQLNQIELINNK</sequence>
<dbReference type="InterPro" id="IPR001584">
    <property type="entry name" value="Integrase_cat-core"/>
</dbReference>
<feature type="domain" description="Integrase catalytic" evidence="2">
    <location>
        <begin position="73"/>
        <end position="225"/>
    </location>
</feature>
<keyword evidence="4" id="KW-1185">Reference proteome</keyword>
<reference evidence="3" key="2">
    <citation type="submission" date="2025-05" db="UniProtKB">
        <authorList>
            <consortium name="EnsemblMetazoa"/>
        </authorList>
    </citation>
    <scope>IDENTIFICATION</scope>
    <source>
        <strain evidence="3">Foshan</strain>
    </source>
</reference>
<dbReference type="Gene3D" id="3.30.420.10">
    <property type="entry name" value="Ribonuclease H-like superfamily/Ribonuclease H"/>
    <property type="match status" value="1"/>
</dbReference>
<evidence type="ECO:0000313" key="3">
    <source>
        <dbReference type="EnsemblMetazoa" id="AALFPA23_011623.P16508"/>
    </source>
</evidence>
<dbReference type="Proteomes" id="UP000069940">
    <property type="component" value="Unassembled WGS sequence"/>
</dbReference>
<dbReference type="InterPro" id="IPR036397">
    <property type="entry name" value="RNaseH_sf"/>
</dbReference>
<dbReference type="PROSITE" id="PS50994">
    <property type="entry name" value="INTEGRASE"/>
    <property type="match status" value="1"/>
</dbReference>
<dbReference type="EC" id="2.7.7.49" evidence="1"/>